<comment type="caution">
    <text evidence="2">The sequence shown here is derived from an EMBL/GenBank/DDBJ whole genome shotgun (WGS) entry which is preliminary data.</text>
</comment>
<dbReference type="PROSITE" id="PS00330">
    <property type="entry name" value="HEMOLYSIN_CALCIUM"/>
    <property type="match status" value="4"/>
</dbReference>
<dbReference type="Pfam" id="PF00353">
    <property type="entry name" value="HemolysinCabind"/>
    <property type="match status" value="3"/>
</dbReference>
<feature type="domain" description="Cadherin" evidence="1">
    <location>
        <begin position="539"/>
        <end position="664"/>
    </location>
</feature>
<feature type="domain" description="Cadherin" evidence="1">
    <location>
        <begin position="161"/>
        <end position="302"/>
    </location>
</feature>
<dbReference type="InterPro" id="IPR002126">
    <property type="entry name" value="Cadherin-like_dom"/>
</dbReference>
<dbReference type="InterPro" id="IPR018511">
    <property type="entry name" value="Hemolysin-typ_Ca-bd_CS"/>
</dbReference>
<dbReference type="Gene3D" id="2.150.10.10">
    <property type="entry name" value="Serralysin-like metalloprotease, C-terminal"/>
    <property type="match status" value="2"/>
</dbReference>
<dbReference type="Proteomes" id="UP000193553">
    <property type="component" value="Unassembled WGS sequence"/>
</dbReference>
<gene>
    <name evidence="2" type="ORF">BSZ18_23940</name>
</gene>
<dbReference type="InterPro" id="IPR040853">
    <property type="entry name" value="RapA2_cadherin-like"/>
</dbReference>
<dbReference type="RefSeq" id="WP_085362194.1">
    <property type="nucleotide sequence ID" value="NZ_NAFD01000195.1"/>
</dbReference>
<dbReference type="Gene3D" id="2.60.40.10">
    <property type="entry name" value="Immunoglobulins"/>
    <property type="match status" value="3"/>
</dbReference>
<dbReference type="InterPro" id="IPR010221">
    <property type="entry name" value="VCBS_dom"/>
</dbReference>
<evidence type="ECO:0000313" key="2">
    <source>
        <dbReference type="EMBL" id="OSJ05736.1"/>
    </source>
</evidence>
<feature type="domain" description="Cadherin" evidence="1">
    <location>
        <begin position="287"/>
        <end position="428"/>
    </location>
</feature>
<dbReference type="InterPro" id="IPR011049">
    <property type="entry name" value="Serralysin-like_metalloprot_C"/>
</dbReference>
<dbReference type="GO" id="GO:0005509">
    <property type="term" value="F:calcium ion binding"/>
    <property type="evidence" value="ECO:0007669"/>
    <property type="project" value="InterPro"/>
</dbReference>
<sequence>MATQATGGGSTVSFGNTPQANTDIFSFAEDASNILILNVLANDLGGAAKTLFSLDDGMSSSASTKNYAPADLLVKDVAYSSDAAGMAATGDRSALGARIWIEADGTVHYDKGDINVQLQALATGQTLTDTFTYAIQLGNGTLSWATVTLQFNGANDSVFITSSPQSGLVVEDANATPDVSDSQSAAGTISFNDADLNDTHSASFAAASSNTTSLGTFSLDPVNEAPNAANGAVQWHYNLNNAAAQYLAAGQTVAESFVVTINDGHGSTATQTVTVTITGTNDIVSITSGVQSGAVVEDAPSTPSLSDSLATAGSISFNDVDLSDGHTATFVAGAGNTTALGTFSLDPVSEAANAANGSVQWHYALNNAAAQYLAEGQSVTESFVVTINDGHGSTATQTVTVTITGTNDIVSITSGVQSGSVVEDAPATPDPSDSLMTAGTISFTDVDLSDGHTATFVAAPANTTALGTFSLDSVSEGANAASGSVQWHYNLNNAAAQYLAAGQSVVEHYAVTVSDSQGSTVTQDVAITIAGANDVVSVTSGVQAGTVVEDAPAMPDPSDSLTAAGTVSFTDVDLSDGHTATFVVAPANTTALGTFSLGPVSEAANAANGSVQWHYNLDNVAAQHLAAGQSVTESFVVTVNDGHGSTATQTVTITLTGTNDTPVAVADTNSGLEDSTITGSVATNDSDVDDGATLTYAQTSAVAGLTINADGSYSFEASNAAYQHLAEGATQVVVANYTVTDEHGASAPSTLTITLTGTNDTPVAVADTNSGLEDSTITGSVATNDSDVDDGATLTYAQTSAVAGLTINADGSYSFEASNAAYQHLAEGATQVVVANYTVTDEHGASAPSTLTITLTGTNDTPVAVAGHTLSYTENQAATAMDPVLTVSDVDNANLASATVQITGNYVNGQDVLGFTNQNGIAGSFNAATGTLTLTGSSSVANYQTALDSVTYFNTSDNPSGLARTVTIITNDGAANSVAATDTINVTPVNDAPVVVAGHTLNYTENQAATATDGAITVSDVDSANLASATVQITGNYVNGQDVLGFTNQNGIAGSFNAATGTLTLTGSSSIANYQTALDSVMYFNSSDNPSGAIRTISYQVDDGQAANHASNLVTSTVSVTAVNDGPTNTMPASYTSNEDTSVKLSGLSVTDIDSGANNITVTLAVASGTITAATAGSVTVTGSGTGSIVLTGTVANINTYLATVANQPTYVPVANANGAVSLTMTTSDQGFTGTGGTLTDTDSININITAVNDGPTNTLPASYTTNEDTSVKLSGLSVTDIDSGANNITVTLAVASGTITAADAGSVTVTGSGTGSIVLTGTVANINTYLATVANQPTYVPVANANGAVSLTMTTSDQGFTGTGGTLTDTDSININITAVNDAPVNTVPGTQEVLHDANLSITGMSISDVDAGGAVNITTNLSVLHGTLTIASAGGALVSGSGTGSVTLTGTVAQINTTLAAANNVVYKGVANFVGSDTLTVLTNDHGNTGTGGNLTDTDAVTINVESNNPGTLTTSPTDVIFYASGTNTLNGTNATLNGTDSITGGTGTDTLILTGGSPLATFGAGNIVLTNFEVFKIVDSNSGNHTNNITFLTGFQNNGTLTVDGSGIGGNGKLNLQASTVTSGAFVVIGGDNDDIINTGSGDDTITGGPGNDTLTGGGGNDTFNVNSGTDTVTDLSGSDVLVVSAGATTNATVSAAFTATSSTSNAGTANLSSNGFAVDLSAATGANGFSVTNTGAAAAITGSAQNDTLIGGAGNDTLVGGSGADSITGGVGADTMTGGGGADTFSINSGQSLGTVGGSGDAGTISGYDVIADFATTGTNDILDLPVTTTGSSATTNDSTLTIGGATVKSHSITNGIITFDDANAFATALTLTSTANVAAVVQYLHNNDIATGTGAAVAFVANIGGTAHSYVFEQVGTGQNAANDILVDLVGVTLTNITQAHLAPAGIAGEAINLGLTNPADHVGAVSVSITGVPSGWTLSEGTDNGDGTWTVQTNDVSTLSITASVGYAGAVSLHMSQTWSDGSGGTGLAMVTNNVEAYAPGSPIFALSGDDNLTGSSGHDLFVFSQPIGHDVIYSFDAASDQVDLIGYADFAGFGDIQAHMANDAAGNAVITLADGQSITLNGVDAASLSASDFVFDQTPITENTGHMVISDGAILPLSGNIDNIGTIELNSSGSETDLELIEHGITLQGHGQVILSDSSENVITGTVSDVTLTNVDNTISGAGHLGDGMMVLVNEGTIIATGTNALDIDTGANAVTNTGTIEATGTGGLEVHSNLVNTGVLWANGGNVTIDGNVSGNGTAQISGSATLEFGAASSAHVTLDAQATGTIVLHDSFDFSGVVSGFNGDDHLDLLDVAFGAGTTASYVANQAGAGGTLSVTDGVHTANITLLGQYDPAGFQTEADKNTGTLISYHDHLA</sequence>
<feature type="domain" description="Cadherin" evidence="1">
    <location>
        <begin position="1127"/>
        <end position="1263"/>
    </location>
</feature>
<dbReference type="PANTHER" id="PTHR14139:SF2">
    <property type="entry name" value="CALSYNTENIN-1"/>
    <property type="match status" value="1"/>
</dbReference>
<dbReference type="SUPFAM" id="SSF51120">
    <property type="entry name" value="beta-Roll"/>
    <property type="match status" value="3"/>
</dbReference>
<dbReference type="InterPro" id="IPR013783">
    <property type="entry name" value="Ig-like_fold"/>
</dbReference>
<protein>
    <recommendedName>
        <fullName evidence="1">Cadherin domain-containing protein</fullName>
    </recommendedName>
</protein>
<name>A0A1X3F8J1_9BRAD</name>
<dbReference type="PRINTS" id="PR00313">
    <property type="entry name" value="CABNDNGRPT"/>
</dbReference>
<dbReference type="OrthoDB" id="6756629at2"/>
<dbReference type="PROSITE" id="PS50268">
    <property type="entry name" value="CADHERIN_2"/>
    <property type="match status" value="4"/>
</dbReference>
<proteinExistence type="predicted"/>
<reference evidence="2 3" key="1">
    <citation type="submission" date="2017-03" db="EMBL/GenBank/DDBJ databases">
        <title>Whole genome sequences of fourteen strains of Bradyrhizobium canariense and one strain of Bradyrhizobium japonicum isolated from Lupinus (Papilionoideae: Genisteae) species in Algeria.</title>
        <authorList>
            <person name="Crovadore J."/>
            <person name="Chekireb D."/>
            <person name="Brachmann A."/>
            <person name="Chablais R."/>
            <person name="Cochard B."/>
            <person name="Lefort F."/>
        </authorList>
    </citation>
    <scope>NUCLEOTIDE SEQUENCE [LARGE SCALE GENOMIC DNA]</scope>
    <source>
        <strain evidence="2 3">UBMA195</strain>
    </source>
</reference>
<dbReference type="Pfam" id="PF17803">
    <property type="entry name" value="Cadherin_4"/>
    <property type="match status" value="3"/>
</dbReference>
<evidence type="ECO:0000259" key="1">
    <source>
        <dbReference type="PROSITE" id="PS50268"/>
    </source>
</evidence>
<dbReference type="InterPro" id="IPR001343">
    <property type="entry name" value="Hemolysn_Ca-bd"/>
</dbReference>
<dbReference type="NCBIfam" id="TIGR01965">
    <property type="entry name" value="VCBS_repeat"/>
    <property type="match status" value="7"/>
</dbReference>
<evidence type="ECO:0000313" key="3">
    <source>
        <dbReference type="Proteomes" id="UP000193553"/>
    </source>
</evidence>
<dbReference type="EMBL" id="NAFI01000181">
    <property type="protein sequence ID" value="OSJ05736.1"/>
    <property type="molecule type" value="Genomic_DNA"/>
</dbReference>
<dbReference type="PANTHER" id="PTHR14139">
    <property type="entry name" value="CALSYNTENIN"/>
    <property type="match status" value="1"/>
</dbReference>
<organism evidence="2 3">
    <name type="scientific">Bradyrhizobium canariense</name>
    <dbReference type="NCBI Taxonomy" id="255045"/>
    <lineage>
        <taxon>Bacteria</taxon>
        <taxon>Pseudomonadati</taxon>
        <taxon>Pseudomonadota</taxon>
        <taxon>Alphaproteobacteria</taxon>
        <taxon>Hyphomicrobiales</taxon>
        <taxon>Nitrobacteraceae</taxon>
        <taxon>Bradyrhizobium</taxon>
    </lineage>
</organism>
<dbReference type="GO" id="GO:0016020">
    <property type="term" value="C:membrane"/>
    <property type="evidence" value="ECO:0007669"/>
    <property type="project" value="InterPro"/>
</dbReference>
<accession>A0A1X3F8J1</accession>
<dbReference type="GO" id="GO:0007156">
    <property type="term" value="P:homophilic cell adhesion via plasma membrane adhesion molecules"/>
    <property type="evidence" value="ECO:0007669"/>
    <property type="project" value="InterPro"/>
</dbReference>